<dbReference type="SUPFAM" id="SSF56281">
    <property type="entry name" value="Metallo-hydrolase/oxidoreductase"/>
    <property type="match status" value="1"/>
</dbReference>
<reference evidence="8 9" key="1">
    <citation type="submission" date="2018-01" db="EMBL/GenBank/DDBJ databases">
        <authorList>
            <person name="Clerissi C."/>
        </authorList>
    </citation>
    <scope>NUCLEOTIDE SEQUENCE [LARGE SCALE GENOMIC DNA]</scope>
    <source>
        <strain evidence="8">Cupriavidus sp. LMG 19464</strain>
    </source>
</reference>
<dbReference type="InterPro" id="IPR038536">
    <property type="entry name" value="Alkyl/aryl-sulf_dimr_sf"/>
</dbReference>
<evidence type="ECO:0000259" key="5">
    <source>
        <dbReference type="Pfam" id="PF00753"/>
    </source>
</evidence>
<evidence type="ECO:0000256" key="1">
    <source>
        <dbReference type="ARBA" id="ARBA00022723"/>
    </source>
</evidence>
<dbReference type="Pfam" id="PF14864">
    <property type="entry name" value="Alkyl_sulf_C"/>
    <property type="match status" value="1"/>
</dbReference>
<dbReference type="InterPro" id="IPR029229">
    <property type="entry name" value="Alkyl_sulf_C"/>
</dbReference>
<keyword evidence="3" id="KW-0862">Zinc</keyword>
<dbReference type="GO" id="GO:0046872">
    <property type="term" value="F:metal ion binding"/>
    <property type="evidence" value="ECO:0007669"/>
    <property type="project" value="UniProtKB-KW"/>
</dbReference>
<dbReference type="PANTHER" id="PTHR43223:SF2">
    <property type="entry name" value="METALLO-BETA-LACTAMASE DOMAIN-CONTAINING PROTEIN"/>
    <property type="match status" value="1"/>
</dbReference>
<dbReference type="GO" id="GO:0016787">
    <property type="term" value="F:hydrolase activity"/>
    <property type="evidence" value="ECO:0007669"/>
    <property type="project" value="UniProtKB-KW"/>
</dbReference>
<evidence type="ECO:0000259" key="6">
    <source>
        <dbReference type="Pfam" id="PF14863"/>
    </source>
</evidence>
<sequence length="580" mass="63336">MNLSDSTVARYMGAARDRISTPRGSIVAREMVEGISNTFAVEPRLIEVTKGVYCYAGGSISIRTMIDAPEGLVIFDTGDDIEDGERALAAFRTLSDKPVRAIIYSHNHYAHGTVPFLAGQDDVTIIGHALVNEHFKELATGFATGGDFPEAMPALTARFLAQFGSVLPESGPDSGFAGTIPMGKRRGTVPANRLVTDGEVLEVAGLRMQFFTEHFSDSEDTLTAWVPELGLVLNNFLWPSLFNFYTLRGDVWRNPASWRDGLRVIRDLAPAHLVNTHALPISGAESVREALDGYIGAISFLIDQTLRGINRGMGPAELREFVRLPKALAQCPHNGETYSEFSFFPPHLYHHVFGWFDGNAAHIHRLPPAEEARRIIAGFGGADAVAAQCRAAAEAGEALWALQLADYLLCAQPADAARRQLKADALREMAYRSPGTIARHFCLTEALALEGKVRRPIAVLPTVDDIVAADPARYVSFQRIRLDPDKACNAQMTLRLHIEDRARWFALAIRHGVAEFLADAAAERVPAHAELRLSHRTWAEFYVGKTTLAQALDSGAASTGDRAAVEAFFACFDAPVLDSE</sequence>
<keyword evidence="1" id="KW-0479">Metal-binding</keyword>
<name>A0A975WUW8_9BURK</name>
<accession>A0A975WUW8</accession>
<dbReference type="GO" id="GO:0046983">
    <property type="term" value="F:protein dimerization activity"/>
    <property type="evidence" value="ECO:0007669"/>
    <property type="project" value="InterPro"/>
</dbReference>
<evidence type="ECO:0000256" key="3">
    <source>
        <dbReference type="ARBA" id="ARBA00022833"/>
    </source>
</evidence>
<dbReference type="Gene3D" id="1.25.40.880">
    <property type="entry name" value="Alkyl sulfatase, dimerisation domain"/>
    <property type="match status" value="1"/>
</dbReference>
<feature type="domain" description="Alkyl sulfatase C-terminal" evidence="7">
    <location>
        <begin position="480"/>
        <end position="575"/>
    </location>
</feature>
<proteinExistence type="inferred from homology"/>
<organism evidence="8 9">
    <name type="scientific">Cupriavidus taiwanensis</name>
    <dbReference type="NCBI Taxonomy" id="164546"/>
    <lineage>
        <taxon>Bacteria</taxon>
        <taxon>Pseudomonadati</taxon>
        <taxon>Pseudomonadota</taxon>
        <taxon>Betaproteobacteria</taxon>
        <taxon>Burkholderiales</taxon>
        <taxon>Burkholderiaceae</taxon>
        <taxon>Cupriavidus</taxon>
    </lineage>
</organism>
<dbReference type="InterPro" id="IPR036866">
    <property type="entry name" value="RibonucZ/Hydroxyglut_hydro"/>
</dbReference>
<evidence type="ECO:0000256" key="2">
    <source>
        <dbReference type="ARBA" id="ARBA00022801"/>
    </source>
</evidence>
<dbReference type="EMBL" id="OFSQ01000007">
    <property type="protein sequence ID" value="SOY45948.1"/>
    <property type="molecule type" value="Genomic_DNA"/>
</dbReference>
<dbReference type="InterPro" id="IPR052195">
    <property type="entry name" value="Bact_Alkyl/Aryl-Sulfatase"/>
</dbReference>
<feature type="domain" description="Metallo-beta-lactamase" evidence="5">
    <location>
        <begin position="65"/>
        <end position="144"/>
    </location>
</feature>
<gene>
    <name evidence="8" type="ORF">CBM2587_A150016</name>
</gene>
<protein>
    <submittedName>
        <fullName evidence="8">Alkyl sulfatase</fullName>
    </submittedName>
</protein>
<dbReference type="Gene3D" id="3.60.15.30">
    <property type="entry name" value="Metallo-beta-lactamase domain"/>
    <property type="match status" value="1"/>
</dbReference>
<keyword evidence="2" id="KW-0378">Hydrolase</keyword>
<comment type="similarity">
    <text evidence="4">Belongs to the metallo-beta-lactamase superfamily. Type III sulfatase family.</text>
</comment>
<dbReference type="InterPro" id="IPR036527">
    <property type="entry name" value="SCP2_sterol-bd_dom_sf"/>
</dbReference>
<dbReference type="Pfam" id="PF00753">
    <property type="entry name" value="Lactamase_B"/>
    <property type="match status" value="1"/>
</dbReference>
<feature type="domain" description="Alkyl sulfatase dimerisation" evidence="6">
    <location>
        <begin position="316"/>
        <end position="450"/>
    </location>
</feature>
<evidence type="ECO:0000313" key="9">
    <source>
        <dbReference type="Proteomes" id="UP000256780"/>
    </source>
</evidence>
<evidence type="ECO:0000313" key="8">
    <source>
        <dbReference type="EMBL" id="SOY45948.1"/>
    </source>
</evidence>
<dbReference type="InterPro" id="IPR029228">
    <property type="entry name" value="Alkyl_sulf_dimr"/>
</dbReference>
<dbReference type="Proteomes" id="UP000256780">
    <property type="component" value="Chromosome CBM2587_a"/>
</dbReference>
<dbReference type="OrthoDB" id="9815874at2"/>
<evidence type="ECO:0000259" key="7">
    <source>
        <dbReference type="Pfam" id="PF14864"/>
    </source>
</evidence>
<dbReference type="Gene3D" id="3.30.1050.10">
    <property type="entry name" value="SCP2 sterol-binding domain"/>
    <property type="match status" value="1"/>
</dbReference>
<dbReference type="Pfam" id="PF14863">
    <property type="entry name" value="Alkyl_sulf_dimr"/>
    <property type="match status" value="1"/>
</dbReference>
<dbReference type="AlphaFoldDB" id="A0A975WUW8"/>
<dbReference type="InterPro" id="IPR001279">
    <property type="entry name" value="Metallo-B-lactamas"/>
</dbReference>
<comment type="caution">
    <text evidence="8">The sequence shown here is derived from an EMBL/GenBank/DDBJ whole genome shotgun (WGS) entry which is preliminary data.</text>
</comment>
<dbReference type="SUPFAM" id="SSF55718">
    <property type="entry name" value="SCP-like"/>
    <property type="match status" value="1"/>
</dbReference>
<evidence type="ECO:0000256" key="4">
    <source>
        <dbReference type="ARBA" id="ARBA00033751"/>
    </source>
</evidence>
<dbReference type="PANTHER" id="PTHR43223">
    <property type="entry name" value="ALKYL/ARYL-SULFATASE"/>
    <property type="match status" value="1"/>
</dbReference>